<feature type="transmembrane region" description="Helical" evidence="1">
    <location>
        <begin position="299"/>
        <end position="317"/>
    </location>
</feature>
<organism evidence="2">
    <name type="scientific">Spirochaeta aurantia</name>
    <dbReference type="NCBI Taxonomy" id="147"/>
    <lineage>
        <taxon>Bacteria</taxon>
        <taxon>Pseudomonadati</taxon>
        <taxon>Spirochaetota</taxon>
        <taxon>Spirochaetia</taxon>
        <taxon>Spirochaetales</taxon>
        <taxon>Spirochaetaceae</taxon>
        <taxon>Spirochaeta</taxon>
    </lineage>
</organism>
<dbReference type="AlphaFoldDB" id="Q0PI06"/>
<dbReference type="EMBL" id="DQ832182">
    <property type="protein sequence ID" value="ABH02985.1"/>
    <property type="molecule type" value="Genomic_DNA"/>
</dbReference>
<name>Q0PI06_SPIAU</name>
<accession>Q0PI06</accession>
<sequence>MNAARDPHSRWLLISPWLLWTAVGLYFVSNTLALTTERYLYSDGAHFFLRAITSLERWPLATDVLHPRYLADALNQSLLSLGLRLGITELSVLKVLFGLPLFFGNTVALFVCYRVSRTQGLPWPFLVALGYYVVFAMPSEIFPVNEAMVTFWVAYFLLLLQVLNYQPQPFHWALGLILAGLLFLCHENVLFFAPFGLVAGWFAWVRGSAGKRSLVAVLTAGWAAAFGFVLVWQLTHPLASLSSDYISLIKTVLNPLTVIRSNLFVSYSVLVCIVLLWLGQKKHRHPVAMRGVARIVLRALLVAHAIFLALVFGLGLFNPEAEVMRRVLLTIGGVVVFGLVTGGVVWPSSFRLSPRTGNRILAVVLLGLASHSVLQIGNSLNWNELRSRVKADLADHPGAILDPVELGYTDRTVVGNRYSWSWTWPCFSMVVGESNEFRALFLPLSSQEAFSVVAESRTVRFPFSEVGPSTPTLTAEAFFEARSGLEQRR</sequence>
<proteinExistence type="predicted"/>
<evidence type="ECO:0000256" key="1">
    <source>
        <dbReference type="SAM" id="Phobius"/>
    </source>
</evidence>
<feature type="transmembrane region" description="Helical" evidence="1">
    <location>
        <begin position="172"/>
        <end position="202"/>
    </location>
</feature>
<keyword evidence="1" id="KW-0472">Membrane</keyword>
<feature type="transmembrane region" description="Helical" evidence="1">
    <location>
        <begin position="12"/>
        <end position="34"/>
    </location>
</feature>
<feature type="transmembrane region" description="Helical" evidence="1">
    <location>
        <begin position="92"/>
        <end position="116"/>
    </location>
</feature>
<feature type="transmembrane region" description="Helical" evidence="1">
    <location>
        <begin position="255"/>
        <end position="278"/>
    </location>
</feature>
<protein>
    <submittedName>
        <fullName evidence="2">SpaB</fullName>
    </submittedName>
</protein>
<keyword evidence="1" id="KW-1133">Transmembrane helix</keyword>
<reference evidence="2" key="1">
    <citation type="submission" date="2006-06" db="EMBL/GenBank/DDBJ databases">
        <title>LGLA, the large glycolipid of Spirochaeta aurantia.</title>
        <authorList>
            <person name="Paul C.J."/>
            <person name="Vinogradov E."/>
            <person name="Tapping R.I."/>
            <person name="Perry M.B."/>
            <person name="Moyles D."/>
            <person name="Kropinski A.M."/>
        </authorList>
    </citation>
    <scope>NUCLEOTIDE SEQUENCE</scope>
</reference>
<feature type="transmembrane region" description="Helical" evidence="1">
    <location>
        <begin position="122"/>
        <end position="142"/>
    </location>
</feature>
<feature type="transmembrane region" description="Helical" evidence="1">
    <location>
        <begin position="214"/>
        <end position="235"/>
    </location>
</feature>
<keyword evidence="1" id="KW-0812">Transmembrane</keyword>
<evidence type="ECO:0000313" key="2">
    <source>
        <dbReference type="EMBL" id="ABH02985.1"/>
    </source>
</evidence>
<feature type="transmembrane region" description="Helical" evidence="1">
    <location>
        <begin position="323"/>
        <end position="346"/>
    </location>
</feature>